<dbReference type="Pfam" id="PF03401">
    <property type="entry name" value="TctC"/>
    <property type="match status" value="1"/>
</dbReference>
<dbReference type="InterPro" id="IPR005064">
    <property type="entry name" value="BUG"/>
</dbReference>
<evidence type="ECO:0000313" key="3">
    <source>
        <dbReference type="Proteomes" id="UP000680815"/>
    </source>
</evidence>
<evidence type="ECO:0000313" key="2">
    <source>
        <dbReference type="EMBL" id="MBP0466293.1"/>
    </source>
</evidence>
<comment type="similarity">
    <text evidence="1">Belongs to the UPF0065 (bug) family.</text>
</comment>
<dbReference type="RefSeq" id="WP_209353695.1">
    <property type="nucleotide sequence ID" value="NZ_JAGIYZ010000025.1"/>
</dbReference>
<dbReference type="Gene3D" id="3.40.190.10">
    <property type="entry name" value="Periplasmic binding protein-like II"/>
    <property type="match status" value="1"/>
</dbReference>
<sequence>MPGIARRSFVLGAITLPAIARPTGAAWTPGGPVALIVPFAEGGSNDDVMRAIAEAAGARLGQPIRVQNKPGRGGVRAIAALASAPSDGRLVAQLPYSAIRTALLEGLPFEAERDATPILGLAGSAYGAIAKADRFPDGWAGFLREAREKPGTLSYGTPGVNSTPHLTMARLLLRERIQAVHVPFRGTMHGARAVVAGDVDIMAGPVRIGALVQDGEAAWMHVWSAQRLPRWPDAPTLRELGYRLTVTAPFGIVAPPGLPAEAATALHDAFLAALRTTEVRAMLERHDMTEDYRDGGAYTAFLAETARMEEMLIGRLGLQP</sequence>
<dbReference type="Gene3D" id="3.40.190.150">
    <property type="entry name" value="Bordetella uptake gene, domain 1"/>
    <property type="match status" value="1"/>
</dbReference>
<dbReference type="PANTHER" id="PTHR42928">
    <property type="entry name" value="TRICARBOXYLATE-BINDING PROTEIN"/>
    <property type="match status" value="1"/>
</dbReference>
<protein>
    <submittedName>
        <fullName evidence="2">Tripartite tricarboxylate transporter substrate binding protein</fullName>
    </submittedName>
</protein>
<keyword evidence="3" id="KW-1185">Reference proteome</keyword>
<evidence type="ECO:0000256" key="1">
    <source>
        <dbReference type="ARBA" id="ARBA00006987"/>
    </source>
</evidence>
<name>A0ABS4AY43_9PROT</name>
<organism evidence="2 3">
    <name type="scientific">Roseomonas nitratireducens</name>
    <dbReference type="NCBI Taxonomy" id="2820810"/>
    <lineage>
        <taxon>Bacteria</taxon>
        <taxon>Pseudomonadati</taxon>
        <taxon>Pseudomonadota</taxon>
        <taxon>Alphaproteobacteria</taxon>
        <taxon>Acetobacterales</taxon>
        <taxon>Roseomonadaceae</taxon>
        <taxon>Roseomonas</taxon>
    </lineage>
</organism>
<accession>A0ABS4AY43</accession>
<dbReference type="PIRSF" id="PIRSF017082">
    <property type="entry name" value="YflP"/>
    <property type="match status" value="1"/>
</dbReference>
<comment type="caution">
    <text evidence="2">The sequence shown here is derived from an EMBL/GenBank/DDBJ whole genome shotgun (WGS) entry which is preliminary data.</text>
</comment>
<dbReference type="PANTHER" id="PTHR42928:SF5">
    <property type="entry name" value="BLR1237 PROTEIN"/>
    <property type="match status" value="1"/>
</dbReference>
<gene>
    <name evidence="2" type="ORF">J5Y09_20365</name>
</gene>
<dbReference type="Proteomes" id="UP000680815">
    <property type="component" value="Unassembled WGS sequence"/>
</dbReference>
<reference evidence="2 3" key="1">
    <citation type="submission" date="2021-03" db="EMBL/GenBank/DDBJ databases">
        <authorList>
            <person name="So Y."/>
        </authorList>
    </citation>
    <scope>NUCLEOTIDE SEQUENCE [LARGE SCALE GENOMIC DNA]</scope>
    <source>
        <strain evidence="2 3">PWR1</strain>
    </source>
</reference>
<dbReference type="EMBL" id="JAGIYZ010000025">
    <property type="protein sequence ID" value="MBP0466293.1"/>
    <property type="molecule type" value="Genomic_DNA"/>
</dbReference>
<dbReference type="InterPro" id="IPR042100">
    <property type="entry name" value="Bug_dom1"/>
</dbReference>
<proteinExistence type="inferred from homology"/>
<dbReference type="CDD" id="cd07012">
    <property type="entry name" value="PBP2_Bug_TTT"/>
    <property type="match status" value="1"/>
</dbReference>